<sequence length="488" mass="54952">MPIDWKQYDPGKFYDELISSPGHPRAAARELCKRLRQLSDEELMERRDAAELAILVMGITFTVYTEGGSIDRAWPFDIIPRIIPAREWQKTEAGLAQRVQALNLFINDIYHEQRIVKDKVFPEEILKTSGNFRAECVGVEPPLGIWAHICGSDLIRDNDGRFYVLEDNLRVPSGVSYMLENRHVMKRTFPEIFEHQNILPVDDYPAQLFDMLASMSPRPQDYPVVTVLTPGIYNSAYFEHAYLAQQMGAELVEGRDLVVTEDDCVYMRTVEGLTRVDVIYRRIDDLFLDPEVFNPDSVLGVPGLMRAWRAGNVALANAPGAGVADDKVVYAYVPDMIRYYLDQEPILHNVPTYVCHDEKQCEYVLDNLDKLVVKPANESGGYGMLMGPQASRKEREDFAEQIRRNPRNFIAQPLIQLSTTPTIDGHGKVAPRHVDLRPFILSGQETNITTGGLTRVALKSGSYVVNSSQGGGSKDTWIVDTAKKTIGG</sequence>
<evidence type="ECO:0000313" key="3">
    <source>
        <dbReference type="Proteomes" id="UP001302316"/>
    </source>
</evidence>
<proteinExistence type="predicted"/>
<dbReference type="PANTHER" id="PTHR34595">
    <property type="entry name" value="BLR5612 PROTEIN"/>
    <property type="match status" value="1"/>
</dbReference>
<reference evidence="2 3" key="1">
    <citation type="submission" date="2023-12" db="EMBL/GenBank/DDBJ databases">
        <title>Whole-genome sequencing of halo(alkali)philic microorganisms from hypersaline lakes.</title>
        <authorList>
            <person name="Sorokin D.Y."/>
            <person name="Merkel A.Y."/>
            <person name="Messina E."/>
            <person name="Yakimov M."/>
        </authorList>
    </citation>
    <scope>NUCLEOTIDE SEQUENCE [LARGE SCALE GENOMIC DNA]</scope>
    <source>
        <strain evidence="2 3">AB-CW1</strain>
    </source>
</reference>
<evidence type="ECO:0000313" key="2">
    <source>
        <dbReference type="EMBL" id="MEA5445679.1"/>
    </source>
</evidence>
<dbReference type="Proteomes" id="UP001302316">
    <property type="component" value="Unassembled WGS sequence"/>
</dbReference>
<evidence type="ECO:0000259" key="1">
    <source>
        <dbReference type="Pfam" id="PF14403"/>
    </source>
</evidence>
<dbReference type="Pfam" id="PF14403">
    <property type="entry name" value="CP_ATPgrasp_2"/>
    <property type="match status" value="1"/>
</dbReference>
<dbReference type="PIRSF" id="PIRSF005522">
    <property type="entry name" value="UCP005522"/>
    <property type="match status" value="1"/>
</dbReference>
<dbReference type="InterPro" id="IPR025841">
    <property type="entry name" value="CP_ATPgrasp_2"/>
</dbReference>
<dbReference type="PANTHER" id="PTHR34595:SF7">
    <property type="entry name" value="SLL1039 PROTEIN"/>
    <property type="match status" value="1"/>
</dbReference>
<dbReference type="InterPro" id="IPR016450">
    <property type="entry name" value="UCP005522"/>
</dbReference>
<dbReference type="EMBL" id="JAYGII010000013">
    <property type="protein sequence ID" value="MEA5445679.1"/>
    <property type="molecule type" value="Genomic_DNA"/>
</dbReference>
<gene>
    <name evidence="2" type="ORF">VCB98_07600</name>
</gene>
<name>A0AAP6MK19_9GAMM</name>
<accession>A0AAP6MK19</accession>
<protein>
    <submittedName>
        <fullName evidence="2">Circularly permuted type 2 ATP-grasp protein</fullName>
    </submittedName>
</protein>
<dbReference type="SUPFAM" id="SSF56059">
    <property type="entry name" value="Glutathione synthetase ATP-binding domain-like"/>
    <property type="match status" value="1"/>
</dbReference>
<dbReference type="Gene3D" id="3.30.1490.270">
    <property type="match status" value="1"/>
</dbReference>
<feature type="domain" description="Circularly permuted ATP-grasp type 2" evidence="1">
    <location>
        <begin position="80"/>
        <end position="457"/>
    </location>
</feature>
<organism evidence="2 3">
    <name type="scientific">Natronospira elongata</name>
    <dbReference type="NCBI Taxonomy" id="3110268"/>
    <lineage>
        <taxon>Bacteria</taxon>
        <taxon>Pseudomonadati</taxon>
        <taxon>Pseudomonadota</taxon>
        <taxon>Gammaproteobacteria</taxon>
        <taxon>Natronospirales</taxon>
        <taxon>Natronospiraceae</taxon>
        <taxon>Natronospira</taxon>
    </lineage>
</organism>
<dbReference type="AlphaFoldDB" id="A0AAP6MK19"/>
<keyword evidence="3" id="KW-1185">Reference proteome</keyword>
<dbReference type="RefSeq" id="WP_346051362.1">
    <property type="nucleotide sequence ID" value="NZ_JAYGII010000013.1"/>
</dbReference>
<comment type="caution">
    <text evidence="2">The sequence shown here is derived from an EMBL/GenBank/DDBJ whole genome shotgun (WGS) entry which is preliminary data.</text>
</comment>
<dbReference type="Gene3D" id="3.40.50.11290">
    <property type="match status" value="1"/>
</dbReference>
<dbReference type="InterPro" id="IPR051680">
    <property type="entry name" value="ATP-dep_Glu-Cys_Ligase-2"/>
</dbReference>